<evidence type="ECO:0000313" key="3">
    <source>
        <dbReference type="Proteomes" id="UP000246800"/>
    </source>
</evidence>
<reference evidence="1 3" key="1">
    <citation type="journal article" date="2018" name="Vet. Microbiol.">
        <title>Clonal diversity and geographic distribution of methicillin-resistant Staphylococcus pseudintermedius from Australian animals: Discovery of novel sequence types.</title>
        <authorList>
            <person name="Worthing K.A."/>
            <person name="Abraham S."/>
            <person name="Coombs G.W."/>
            <person name="Pang S."/>
            <person name="Saputra S."/>
            <person name="Jordan D."/>
            <person name="Trott D.J."/>
            <person name="Norris J.M."/>
        </authorList>
    </citation>
    <scope>NUCLEOTIDE SEQUENCE [LARGE SCALE GENOMIC DNA]</scope>
    <source>
        <strain evidence="1 3">ST525 1</strain>
    </source>
</reference>
<name>A0A317YVQ9_STAPS</name>
<comment type="caution">
    <text evidence="1">The sequence shown here is derived from an EMBL/GenBank/DDBJ whole genome shotgun (WGS) entry which is preliminary data.</text>
</comment>
<organism evidence="1 3">
    <name type="scientific">Staphylococcus pseudintermedius</name>
    <dbReference type="NCBI Taxonomy" id="283734"/>
    <lineage>
        <taxon>Bacteria</taxon>
        <taxon>Bacillati</taxon>
        <taxon>Bacillota</taxon>
        <taxon>Bacilli</taxon>
        <taxon>Bacillales</taxon>
        <taxon>Staphylococcaceae</taxon>
        <taxon>Staphylococcus</taxon>
        <taxon>Staphylococcus intermedius group</taxon>
    </lineage>
</organism>
<dbReference type="OrthoDB" id="2398787at2"/>
<evidence type="ECO:0000313" key="4">
    <source>
        <dbReference type="Proteomes" id="UP000256409"/>
    </source>
</evidence>
<dbReference type="Pfam" id="PF06194">
    <property type="entry name" value="Phage_Orf51"/>
    <property type="match status" value="1"/>
</dbReference>
<reference evidence="2" key="2">
    <citation type="journal article" date="2018" name="Vet. Microbiol.">
        <title>Methicillin-resistant staphylococci amongst veterinary personnel, personnel-owned pets, patients and the hospital environment of two small animal veterinary hospitals.</title>
        <authorList>
            <person name="Worthing K.A."/>
            <person name="Brown J."/>
            <person name="Gerber L."/>
            <person name="Abraham S."/>
            <person name="Trott D."/>
            <person name="Norris J.M."/>
        </authorList>
    </citation>
    <scope>NUCLEOTIDE SEQUENCE</scope>
    <source>
        <strain evidence="2">ST496-2</strain>
    </source>
</reference>
<dbReference type="EMBL" id="QQPC01000072">
    <property type="protein sequence ID" value="REA80639.1"/>
    <property type="molecule type" value="Genomic_DNA"/>
</dbReference>
<gene>
    <name evidence="1" type="ORF">DD902_04155</name>
    <name evidence="2" type="ORF">DV961_10475</name>
</gene>
<dbReference type="Proteomes" id="UP000246800">
    <property type="component" value="Unassembled WGS sequence"/>
</dbReference>
<proteinExistence type="predicted"/>
<dbReference type="AlphaFoldDB" id="A0A317YVQ9"/>
<dbReference type="InterPro" id="IPR009338">
    <property type="entry name" value="Orf51"/>
</dbReference>
<dbReference type="RefSeq" id="WP_110168635.1">
    <property type="nucleotide sequence ID" value="NZ_BAAFHU010000203.1"/>
</dbReference>
<protein>
    <recommendedName>
        <fullName evidence="5">Phage protein</fullName>
    </recommendedName>
</protein>
<sequence>MNSKAKVKSNLKQYFSSKKYLYKDGEKVAHIHVVNSVYYLHGHANFVEWQGVKKEFNNKRDFDDYLKKHELYFIESEQLTSFFEV</sequence>
<accession>A0A317YVQ9</accession>
<dbReference type="EMBL" id="QEIT01000020">
    <property type="protein sequence ID" value="PWZ75961.1"/>
    <property type="molecule type" value="Genomic_DNA"/>
</dbReference>
<reference evidence="4" key="3">
    <citation type="journal article" date="2018" name="Vet. Microbiol.">
        <title>Molecular epidemiology of methicillin-resistant staphylococci amongst veterinary personnel, personnel-owned pets, patients and the hospital environment of two companion animal veterinary hospitals.</title>
        <authorList>
            <person name="Worthing K.A."/>
            <person name="Brown J."/>
            <person name="Gerber L."/>
            <person name="Abraham S."/>
            <person name="Trott D."/>
            <person name="Norris J.M."/>
        </authorList>
    </citation>
    <scope>NUCLEOTIDE SEQUENCE [LARGE SCALE GENOMIC DNA]</scope>
    <source>
        <strain evidence="4">ST496-2</strain>
    </source>
</reference>
<dbReference type="Proteomes" id="UP000256409">
    <property type="component" value="Unassembled WGS sequence"/>
</dbReference>
<evidence type="ECO:0000313" key="1">
    <source>
        <dbReference type="EMBL" id="PWZ75961.1"/>
    </source>
</evidence>
<evidence type="ECO:0000313" key="2">
    <source>
        <dbReference type="EMBL" id="REA80639.1"/>
    </source>
</evidence>
<evidence type="ECO:0008006" key="5">
    <source>
        <dbReference type="Google" id="ProtNLM"/>
    </source>
</evidence>